<feature type="transmembrane region" description="Helical" evidence="5">
    <location>
        <begin position="19"/>
        <end position="39"/>
    </location>
</feature>
<feature type="transmembrane region" description="Helical" evidence="5">
    <location>
        <begin position="51"/>
        <end position="70"/>
    </location>
</feature>
<organism evidence="6 7">
    <name type="scientific">Sphingobacterium litopenaei</name>
    <dbReference type="NCBI Taxonomy" id="2763500"/>
    <lineage>
        <taxon>Bacteria</taxon>
        <taxon>Pseudomonadati</taxon>
        <taxon>Bacteroidota</taxon>
        <taxon>Sphingobacteriia</taxon>
        <taxon>Sphingobacteriales</taxon>
        <taxon>Sphingobacteriaceae</taxon>
        <taxon>Sphingobacterium</taxon>
    </lineage>
</organism>
<keyword evidence="3 5" id="KW-1133">Transmembrane helix</keyword>
<keyword evidence="2 5" id="KW-0812">Transmembrane</keyword>
<evidence type="ECO:0000256" key="2">
    <source>
        <dbReference type="ARBA" id="ARBA00022692"/>
    </source>
</evidence>
<feature type="transmembrane region" description="Helical" evidence="5">
    <location>
        <begin position="278"/>
        <end position="300"/>
    </location>
</feature>
<keyword evidence="5" id="KW-1003">Cell membrane</keyword>
<dbReference type="InterPro" id="IPR002781">
    <property type="entry name" value="TM_pro_TauE-like"/>
</dbReference>
<evidence type="ECO:0000256" key="1">
    <source>
        <dbReference type="ARBA" id="ARBA00004141"/>
    </source>
</evidence>
<dbReference type="Pfam" id="PF01925">
    <property type="entry name" value="TauE"/>
    <property type="match status" value="1"/>
</dbReference>
<feature type="transmembrane region" description="Helical" evidence="5">
    <location>
        <begin position="156"/>
        <end position="173"/>
    </location>
</feature>
<feature type="transmembrane region" description="Helical" evidence="5">
    <location>
        <begin position="252"/>
        <end position="272"/>
    </location>
</feature>
<gene>
    <name evidence="6" type="ORF">H8B04_08100</name>
</gene>
<proteinExistence type="inferred from homology"/>
<accession>A0ABR7YE15</accession>
<sequence>MSNKVQAIDVPTPLVKKKILSPIVGLILLLKVVIIAYFGYMLVQAVQNNTVNFDSTFFLFILAGFFAQLIDGALGMAYGVSCTTLLLSLGISPKLASASVHTSEIFTTGVSGLSHIRFNNLDKKLFFKIVFTGVLGASLGAYLLSDLIDGAVIKPYISVYLVFLGGYLIYKAIRKNVEGKPKRKYAPVLALFGGLLDAIGGGGWGPIVTSNLLSQGHNPRKTIGTVNTAEFFVTYFATIVFIFVLGVQHLDIVLGLVIGGVLAAPIGAYVASKVNPKTLLILVGTLVVLTSIWSLINIFLK</sequence>
<evidence type="ECO:0000256" key="4">
    <source>
        <dbReference type="ARBA" id="ARBA00023136"/>
    </source>
</evidence>
<feature type="transmembrane region" description="Helical" evidence="5">
    <location>
        <begin position="224"/>
        <end position="245"/>
    </location>
</feature>
<comment type="caution">
    <text evidence="6">The sequence shown here is derived from an EMBL/GenBank/DDBJ whole genome shotgun (WGS) entry which is preliminary data.</text>
</comment>
<dbReference type="RefSeq" id="WP_190302026.1">
    <property type="nucleotide sequence ID" value="NZ_JACOIJ010000012.1"/>
</dbReference>
<evidence type="ECO:0000256" key="3">
    <source>
        <dbReference type="ARBA" id="ARBA00022989"/>
    </source>
</evidence>
<feature type="transmembrane region" description="Helical" evidence="5">
    <location>
        <begin position="185"/>
        <end position="204"/>
    </location>
</feature>
<evidence type="ECO:0000256" key="5">
    <source>
        <dbReference type="RuleBase" id="RU363041"/>
    </source>
</evidence>
<name>A0ABR7YE15_9SPHI</name>
<keyword evidence="7" id="KW-1185">Reference proteome</keyword>
<dbReference type="EMBL" id="JACOIJ010000012">
    <property type="protein sequence ID" value="MBD1429529.1"/>
    <property type="molecule type" value="Genomic_DNA"/>
</dbReference>
<dbReference type="PANTHER" id="PTHR43701">
    <property type="entry name" value="MEMBRANE TRANSPORTER PROTEIN MJ0441-RELATED"/>
    <property type="match status" value="1"/>
</dbReference>
<dbReference type="PANTHER" id="PTHR43701:SF12">
    <property type="entry name" value="MEMBRANE TRANSPORTER PROTEIN YTNM-RELATED"/>
    <property type="match status" value="1"/>
</dbReference>
<comment type="subcellular location">
    <subcellularLocation>
        <location evidence="5">Cell membrane</location>
        <topology evidence="5">Multi-pass membrane protein</topology>
    </subcellularLocation>
    <subcellularLocation>
        <location evidence="1">Membrane</location>
        <topology evidence="1">Multi-pass membrane protein</topology>
    </subcellularLocation>
</comment>
<protein>
    <recommendedName>
        <fullName evidence="5">Probable membrane transporter protein</fullName>
    </recommendedName>
</protein>
<evidence type="ECO:0000313" key="7">
    <source>
        <dbReference type="Proteomes" id="UP000651271"/>
    </source>
</evidence>
<comment type="similarity">
    <text evidence="5">Belongs to the 4-toluene sulfonate uptake permease (TSUP) (TC 2.A.102) family.</text>
</comment>
<feature type="transmembrane region" description="Helical" evidence="5">
    <location>
        <begin position="125"/>
        <end position="144"/>
    </location>
</feature>
<dbReference type="Proteomes" id="UP000651271">
    <property type="component" value="Unassembled WGS sequence"/>
</dbReference>
<reference evidence="6 7" key="1">
    <citation type="submission" date="2020-08" db="EMBL/GenBank/DDBJ databases">
        <title>Sphingobacterium sp. DN04309 isolated from aquaculture water.</title>
        <authorList>
            <person name="Zhang M."/>
        </authorList>
    </citation>
    <scope>NUCLEOTIDE SEQUENCE [LARGE SCALE GENOMIC DNA]</scope>
    <source>
        <strain evidence="6 7">DN04309</strain>
    </source>
</reference>
<keyword evidence="4 5" id="KW-0472">Membrane</keyword>
<evidence type="ECO:0000313" key="6">
    <source>
        <dbReference type="EMBL" id="MBD1429529.1"/>
    </source>
</evidence>
<dbReference type="InterPro" id="IPR051598">
    <property type="entry name" value="TSUP/Inactive_protease-like"/>
</dbReference>